<keyword evidence="3" id="KW-0064">Aspartyl protease</keyword>
<dbReference type="GO" id="GO:0004190">
    <property type="term" value="F:aspartic-type endopeptidase activity"/>
    <property type="evidence" value="ECO:0007669"/>
    <property type="project" value="UniProtKB-KW"/>
</dbReference>
<evidence type="ECO:0000256" key="5">
    <source>
        <dbReference type="ARBA" id="ARBA00022842"/>
    </source>
</evidence>
<evidence type="ECO:0000313" key="14">
    <source>
        <dbReference type="EMBL" id="KAL0200321.1"/>
    </source>
</evidence>
<evidence type="ECO:0000259" key="12">
    <source>
        <dbReference type="Pfam" id="PF17921"/>
    </source>
</evidence>
<feature type="non-terminal residue" evidence="14">
    <location>
        <position position="332"/>
    </location>
</feature>
<keyword evidence="6" id="KW-0229">DNA integration</keyword>
<dbReference type="Gene3D" id="3.30.420.10">
    <property type="entry name" value="Ribonuclease H-like superfamily/Ribonuclease H"/>
    <property type="match status" value="1"/>
</dbReference>
<dbReference type="Pfam" id="PF24626">
    <property type="entry name" value="SH3_Tf2-1"/>
    <property type="match status" value="1"/>
</dbReference>
<keyword evidence="1" id="KW-0645">Protease</keyword>
<name>A0ABD0RPE1_CIRMR</name>
<dbReference type="GO" id="GO:0006310">
    <property type="term" value="P:DNA recombination"/>
    <property type="evidence" value="ECO:0007669"/>
    <property type="project" value="UniProtKB-KW"/>
</dbReference>
<keyword evidence="4" id="KW-0378">Hydrolase</keyword>
<dbReference type="GO" id="GO:0003677">
    <property type="term" value="F:DNA binding"/>
    <property type="evidence" value="ECO:0007669"/>
    <property type="project" value="UniProtKB-KW"/>
</dbReference>
<dbReference type="InterPro" id="IPR041588">
    <property type="entry name" value="Integrase_H2C2"/>
</dbReference>
<dbReference type="GO" id="GO:0046872">
    <property type="term" value="F:metal ion binding"/>
    <property type="evidence" value="ECO:0007669"/>
    <property type="project" value="UniProtKB-KW"/>
</dbReference>
<keyword evidence="8" id="KW-0808">Transferase</keyword>
<feature type="domain" description="Tf2-1-like SH3-like" evidence="13">
    <location>
        <begin position="243"/>
        <end position="291"/>
    </location>
</feature>
<dbReference type="GO" id="GO:0015074">
    <property type="term" value="P:DNA integration"/>
    <property type="evidence" value="ECO:0007669"/>
    <property type="project" value="UniProtKB-KW"/>
</dbReference>
<keyword evidence="8" id="KW-0548">Nucleotidyltransferase</keyword>
<evidence type="ECO:0000256" key="1">
    <source>
        <dbReference type="ARBA" id="ARBA00022670"/>
    </source>
</evidence>
<dbReference type="InterPro" id="IPR056924">
    <property type="entry name" value="SH3_Tf2-1"/>
</dbReference>
<evidence type="ECO:0000256" key="4">
    <source>
        <dbReference type="ARBA" id="ARBA00022801"/>
    </source>
</evidence>
<evidence type="ECO:0000259" key="13">
    <source>
        <dbReference type="Pfam" id="PF24626"/>
    </source>
</evidence>
<feature type="domain" description="Integrase zinc-binding" evidence="12">
    <location>
        <begin position="29"/>
        <end position="81"/>
    </location>
</feature>
<gene>
    <name evidence="14" type="ORF">M9458_003508</name>
</gene>
<dbReference type="PANTHER" id="PTHR37984:SF5">
    <property type="entry name" value="PROTEIN NYNRIN-LIKE"/>
    <property type="match status" value="1"/>
</dbReference>
<evidence type="ECO:0000256" key="11">
    <source>
        <dbReference type="ARBA" id="ARBA00039658"/>
    </source>
</evidence>
<evidence type="ECO:0000256" key="6">
    <source>
        <dbReference type="ARBA" id="ARBA00022908"/>
    </source>
</evidence>
<sequence>RHDGLIDQTRAATLSEPAPPGGLEGKCYVPTTIRLALLDSVHTSPGSGHPGSQQTLSLLRNRYWVPSMARYVNGCLVCAITSTPRRLPEGFTTILVVVDRFSKACKLIPLKGLPTALETAEALFHHVFRHPPISLKKLVWRGFFHLLGVSVSLSSGYHPETNDQTERKVQEIRRYQNTPKTPSVKKPQVPAVNYWFRESERVWDSAHVHLQRAVRRHKDYANAHHSPTPLYQPGNRGDQDIRLQLPSRKLSPRYIGPFPFSRQINDVIYELTLPEHYCTAPTFHVSFLKPFINPLLPPSTEHDIPPPPEVDTNKTIYRVRQILDSQRRGGWL</sequence>
<dbReference type="InterPro" id="IPR050951">
    <property type="entry name" value="Retrovirus_Pol_polyprotein"/>
</dbReference>
<keyword evidence="15" id="KW-1185">Reference proteome</keyword>
<keyword evidence="7" id="KW-0695">RNA-directed DNA polymerase</keyword>
<accession>A0ABD0RPE1</accession>
<dbReference type="SUPFAM" id="SSF53098">
    <property type="entry name" value="Ribonuclease H-like"/>
    <property type="match status" value="1"/>
</dbReference>
<dbReference type="InterPro" id="IPR012337">
    <property type="entry name" value="RNaseH-like_sf"/>
</dbReference>
<proteinExistence type="predicted"/>
<evidence type="ECO:0000256" key="10">
    <source>
        <dbReference type="ARBA" id="ARBA00023172"/>
    </source>
</evidence>
<dbReference type="GO" id="GO:0003964">
    <property type="term" value="F:RNA-directed DNA polymerase activity"/>
    <property type="evidence" value="ECO:0007669"/>
    <property type="project" value="UniProtKB-KW"/>
</dbReference>
<dbReference type="PANTHER" id="PTHR37984">
    <property type="entry name" value="PROTEIN CBG26694"/>
    <property type="match status" value="1"/>
</dbReference>
<dbReference type="EMBL" id="JAMKFB020000002">
    <property type="protein sequence ID" value="KAL0200321.1"/>
    <property type="molecule type" value="Genomic_DNA"/>
</dbReference>
<comment type="caution">
    <text evidence="14">The sequence shown here is derived from an EMBL/GenBank/DDBJ whole genome shotgun (WGS) entry which is preliminary data.</text>
</comment>
<dbReference type="GO" id="GO:0006508">
    <property type="term" value="P:proteolysis"/>
    <property type="evidence" value="ECO:0007669"/>
    <property type="project" value="UniProtKB-KW"/>
</dbReference>
<dbReference type="GO" id="GO:0003887">
    <property type="term" value="F:DNA-directed DNA polymerase activity"/>
    <property type="evidence" value="ECO:0007669"/>
    <property type="project" value="UniProtKB-KW"/>
</dbReference>
<organism evidence="14 15">
    <name type="scientific">Cirrhinus mrigala</name>
    <name type="common">Mrigala</name>
    <dbReference type="NCBI Taxonomy" id="683832"/>
    <lineage>
        <taxon>Eukaryota</taxon>
        <taxon>Metazoa</taxon>
        <taxon>Chordata</taxon>
        <taxon>Craniata</taxon>
        <taxon>Vertebrata</taxon>
        <taxon>Euteleostomi</taxon>
        <taxon>Actinopterygii</taxon>
        <taxon>Neopterygii</taxon>
        <taxon>Teleostei</taxon>
        <taxon>Ostariophysi</taxon>
        <taxon>Cypriniformes</taxon>
        <taxon>Cyprinidae</taxon>
        <taxon>Labeoninae</taxon>
        <taxon>Labeonini</taxon>
        <taxon>Cirrhinus</taxon>
    </lineage>
</organism>
<keyword evidence="10" id="KW-0233">DNA recombination</keyword>
<dbReference type="Gene3D" id="1.10.340.70">
    <property type="match status" value="1"/>
</dbReference>
<evidence type="ECO:0000256" key="7">
    <source>
        <dbReference type="ARBA" id="ARBA00022918"/>
    </source>
</evidence>
<evidence type="ECO:0000313" key="15">
    <source>
        <dbReference type="Proteomes" id="UP001529510"/>
    </source>
</evidence>
<dbReference type="Proteomes" id="UP001529510">
    <property type="component" value="Unassembled WGS sequence"/>
</dbReference>
<reference evidence="14 15" key="1">
    <citation type="submission" date="2024-05" db="EMBL/GenBank/DDBJ databases">
        <title>Genome sequencing and assembly of Indian major carp, Cirrhinus mrigala (Hamilton, 1822).</title>
        <authorList>
            <person name="Mohindra V."/>
            <person name="Chowdhury L.M."/>
            <person name="Lal K."/>
            <person name="Jena J.K."/>
        </authorList>
    </citation>
    <scope>NUCLEOTIDE SEQUENCE [LARGE SCALE GENOMIC DNA]</scope>
    <source>
        <strain evidence="14">CM1030</strain>
        <tissue evidence="14">Blood</tissue>
    </source>
</reference>
<dbReference type="Pfam" id="PF17921">
    <property type="entry name" value="Integrase_H2C2"/>
    <property type="match status" value="1"/>
</dbReference>
<keyword evidence="2" id="KW-0479">Metal-binding</keyword>
<keyword evidence="8" id="KW-0239">DNA-directed DNA polymerase</keyword>
<evidence type="ECO:0000256" key="9">
    <source>
        <dbReference type="ARBA" id="ARBA00023125"/>
    </source>
</evidence>
<dbReference type="AlphaFoldDB" id="A0ABD0RPE1"/>
<protein>
    <recommendedName>
        <fullName evidence="11">Gypsy retrotransposon integrase-like protein 1</fullName>
    </recommendedName>
</protein>
<evidence type="ECO:0000256" key="2">
    <source>
        <dbReference type="ARBA" id="ARBA00022723"/>
    </source>
</evidence>
<evidence type="ECO:0000256" key="3">
    <source>
        <dbReference type="ARBA" id="ARBA00022750"/>
    </source>
</evidence>
<keyword evidence="5" id="KW-0460">Magnesium</keyword>
<keyword evidence="9" id="KW-0238">DNA-binding</keyword>
<evidence type="ECO:0000256" key="8">
    <source>
        <dbReference type="ARBA" id="ARBA00022932"/>
    </source>
</evidence>
<dbReference type="InterPro" id="IPR036397">
    <property type="entry name" value="RNaseH_sf"/>
</dbReference>
<feature type="non-terminal residue" evidence="14">
    <location>
        <position position="1"/>
    </location>
</feature>